<dbReference type="Proteomes" id="UP000273982">
    <property type="component" value="Chromosome"/>
</dbReference>
<sequence length="139" mass="15411">MKKAPDPIDRHVGSRVRMQRILMKMSQEKLGDALGLTFQQVQKYEKGANRIGASRLQQISKTLNVPPSFFFEGAPTSGAPAPSDGFAEESSSQYVVDFLSTTEGLHLNRAFARIRDPKVRKRVLDLVTTLAEQPEPPGE</sequence>
<gene>
    <name evidence="2" type="ORF">EHO51_04665</name>
    <name evidence="3" type="ORF">F7D13_02590</name>
</gene>
<reference evidence="3 5" key="3">
    <citation type="journal article" date="2021" name="AMB Express">
        <title>Isolation and characterisation of Methylocystis spp. for poly-3-hydroxybutyrate production using waste methane feedstocks.</title>
        <authorList>
            <person name="Rumah B.L."/>
            <person name="Stead C.E."/>
            <person name="Claxton Stevens B.H."/>
            <person name="Minton N.P."/>
            <person name="Grosse-Honebrink A."/>
            <person name="Zhang Y."/>
        </authorList>
    </citation>
    <scope>NUCLEOTIDE SEQUENCE [LARGE SCALE GENOMIC DNA]</scope>
    <source>
        <strain evidence="3 5">BRCS1</strain>
    </source>
</reference>
<dbReference type="PROSITE" id="PS50943">
    <property type="entry name" value="HTH_CROC1"/>
    <property type="match status" value="1"/>
</dbReference>
<dbReference type="RefSeq" id="WP_036241644.1">
    <property type="nucleotide sequence ID" value="NZ_CP034086.1"/>
</dbReference>
<dbReference type="EMBL" id="CP034086">
    <property type="protein sequence ID" value="AZG76081.1"/>
    <property type="molecule type" value="Genomic_DNA"/>
</dbReference>
<protein>
    <submittedName>
        <fullName evidence="3">Helix-turn-helix transcriptional regulator</fullName>
    </submittedName>
    <submittedName>
        <fullName evidence="2">XRE family transcriptional regulator</fullName>
    </submittedName>
</protein>
<dbReference type="SMART" id="SM00530">
    <property type="entry name" value="HTH_XRE"/>
    <property type="match status" value="1"/>
</dbReference>
<dbReference type="SUPFAM" id="SSF47413">
    <property type="entry name" value="lambda repressor-like DNA-binding domains"/>
    <property type="match status" value="1"/>
</dbReference>
<reference evidence="2 4" key="1">
    <citation type="submission" date="2018-11" db="EMBL/GenBank/DDBJ databases">
        <title>Genome squencing of methanotrophic bacteria isolated from alkaline groundwater in Korea.</title>
        <authorList>
            <person name="Nguyen L.N."/>
        </authorList>
    </citation>
    <scope>NUCLEOTIDE SEQUENCE [LARGE SCALE GENOMIC DNA]</scope>
    <source>
        <strain evidence="2 4">GW6</strain>
    </source>
</reference>
<evidence type="ECO:0000313" key="3">
    <source>
        <dbReference type="EMBL" id="QGM92992.1"/>
    </source>
</evidence>
<evidence type="ECO:0000313" key="4">
    <source>
        <dbReference type="Proteomes" id="UP000273982"/>
    </source>
</evidence>
<dbReference type="AlphaFoldDB" id="A0A3G8M2D0"/>
<evidence type="ECO:0000313" key="2">
    <source>
        <dbReference type="EMBL" id="AZG76081.1"/>
    </source>
</evidence>
<proteinExistence type="predicted"/>
<dbReference type="InterPro" id="IPR001387">
    <property type="entry name" value="Cro/C1-type_HTH"/>
</dbReference>
<accession>A0A3G8M2D0</accession>
<evidence type="ECO:0000313" key="5">
    <source>
        <dbReference type="Proteomes" id="UP000424673"/>
    </source>
</evidence>
<dbReference type="EMBL" id="CP044328">
    <property type="protein sequence ID" value="QGM92992.1"/>
    <property type="molecule type" value="Genomic_DNA"/>
</dbReference>
<organism evidence="2 4">
    <name type="scientific">Methylocystis rosea</name>
    <dbReference type="NCBI Taxonomy" id="173366"/>
    <lineage>
        <taxon>Bacteria</taxon>
        <taxon>Pseudomonadati</taxon>
        <taxon>Pseudomonadota</taxon>
        <taxon>Alphaproteobacteria</taxon>
        <taxon>Hyphomicrobiales</taxon>
        <taxon>Methylocystaceae</taxon>
        <taxon>Methylocystis</taxon>
    </lineage>
</organism>
<dbReference type="CDD" id="cd00093">
    <property type="entry name" value="HTH_XRE"/>
    <property type="match status" value="1"/>
</dbReference>
<keyword evidence="5" id="KW-1185">Reference proteome</keyword>
<dbReference type="Pfam" id="PF01381">
    <property type="entry name" value="HTH_3"/>
    <property type="match status" value="1"/>
</dbReference>
<feature type="domain" description="HTH cro/C1-type" evidence="1">
    <location>
        <begin position="16"/>
        <end position="70"/>
    </location>
</feature>
<dbReference type="Proteomes" id="UP000424673">
    <property type="component" value="Chromosome"/>
</dbReference>
<name>A0A3G8M2D0_9HYPH</name>
<dbReference type="InterPro" id="IPR010982">
    <property type="entry name" value="Lambda_DNA-bd_dom_sf"/>
</dbReference>
<reference evidence="5" key="2">
    <citation type="submission" date="2019-09" db="EMBL/GenBank/DDBJ databases">
        <title>Isolation and complete genome sequencing of Methylocystis species.</title>
        <authorList>
            <person name="Rumah B.L."/>
            <person name="Stead C.E."/>
            <person name="Stevens B.C."/>
            <person name="Minton N.P."/>
            <person name="Grosse-Honebrink A."/>
            <person name="Zhang Y."/>
        </authorList>
    </citation>
    <scope>NUCLEOTIDE SEQUENCE [LARGE SCALE GENOMIC DNA]</scope>
    <source>
        <strain evidence="5">BRCS1</strain>
    </source>
</reference>
<dbReference type="KEGG" id="mros:EHO51_04665"/>
<evidence type="ECO:0000259" key="1">
    <source>
        <dbReference type="PROSITE" id="PS50943"/>
    </source>
</evidence>
<dbReference type="GO" id="GO:0003677">
    <property type="term" value="F:DNA binding"/>
    <property type="evidence" value="ECO:0007669"/>
    <property type="project" value="InterPro"/>
</dbReference>
<dbReference type="Gene3D" id="1.10.260.40">
    <property type="entry name" value="lambda repressor-like DNA-binding domains"/>
    <property type="match status" value="1"/>
</dbReference>